<dbReference type="InterPro" id="IPR015590">
    <property type="entry name" value="Aldehyde_DH_dom"/>
</dbReference>
<gene>
    <name evidence="7" type="primary">proA</name>
    <name evidence="9" type="ORF">SAMN04489758_11210</name>
</gene>
<evidence type="ECO:0000256" key="3">
    <source>
        <dbReference type="ARBA" id="ARBA00022650"/>
    </source>
</evidence>
<sequence length="408" mass="45250">MIEEQLKQAKLACRKMQNIDKYTKMDALDAISKALLENTDYILGENAKDIANARDNGISEAMIDRLLLTRQRIEAIAKDVEKVADLKDCIGETVRKIERPNGLIIKQVRIPIGVVATIYESRPNVTVDIASICIKTNNVCVLKGGREAIHSNIALVNVINMAIRDILPTNVVTLIENTDRSVVFEVITANQYVDVVVPRGGAGLIQHVVNNATVPVIETGAGICHLYVDKEADLQMALKIAVNAKISRPSVCNAIETILVHQDIANPFLTKLRSEFAKIKIYGDEEALRYVDGQKADNQNYATEYDDYICNIKVVKNIDEAIEHIYNYSTKHSESIITENNNTAKYFMESLDSACVYHNASTRFTDGGEFGFGAEVGISTQKLHARGPIGLQEMTSTKYIIYGKGQIR</sequence>
<keyword evidence="2 7" id="KW-0028">Amino-acid biosynthesis</keyword>
<feature type="domain" description="Aldehyde dehydrogenase" evidence="8">
    <location>
        <begin position="3"/>
        <end position="282"/>
    </location>
</feature>
<dbReference type="EMBL" id="FOIN01000012">
    <property type="protein sequence ID" value="SET45733.1"/>
    <property type="molecule type" value="Genomic_DNA"/>
</dbReference>
<dbReference type="GO" id="GO:0055129">
    <property type="term" value="P:L-proline biosynthetic process"/>
    <property type="evidence" value="ECO:0007669"/>
    <property type="project" value="UniProtKB-UniRule"/>
</dbReference>
<dbReference type="GO" id="GO:0005737">
    <property type="term" value="C:cytoplasm"/>
    <property type="evidence" value="ECO:0007669"/>
    <property type="project" value="UniProtKB-SubCell"/>
</dbReference>
<evidence type="ECO:0000259" key="8">
    <source>
        <dbReference type="Pfam" id="PF00171"/>
    </source>
</evidence>
<dbReference type="EC" id="1.2.1.41" evidence="7"/>
<dbReference type="Gene3D" id="3.40.605.10">
    <property type="entry name" value="Aldehyde Dehydrogenase, Chain A, domain 1"/>
    <property type="match status" value="1"/>
</dbReference>
<dbReference type="PANTHER" id="PTHR11063:SF8">
    <property type="entry name" value="DELTA-1-PYRROLINE-5-CARBOXYLATE SYNTHASE"/>
    <property type="match status" value="1"/>
</dbReference>
<dbReference type="InterPro" id="IPR020593">
    <property type="entry name" value="G-glutamylP_reductase_CS"/>
</dbReference>
<keyword evidence="10" id="KW-1185">Reference proteome</keyword>
<accession>A0A1I0EL87</accession>
<comment type="similarity">
    <text evidence="7">Belongs to the gamma-glutamyl phosphate reductase family.</text>
</comment>
<evidence type="ECO:0000256" key="7">
    <source>
        <dbReference type="HAMAP-Rule" id="MF_00412"/>
    </source>
</evidence>
<protein>
    <recommendedName>
        <fullName evidence="7">Gamma-glutamyl phosphate reductase</fullName>
        <shortName evidence="7">GPR</shortName>
        <ecNumber evidence="7">1.2.1.41</ecNumber>
    </recommendedName>
    <alternativeName>
        <fullName evidence="7">Glutamate-5-semialdehyde dehydrogenase</fullName>
    </alternativeName>
    <alternativeName>
        <fullName evidence="7">Glutamyl-gamma-semialdehyde dehydrogenase</fullName>
        <shortName evidence="7">GSA dehydrogenase</shortName>
    </alternativeName>
</protein>
<dbReference type="SUPFAM" id="SSF53720">
    <property type="entry name" value="ALDH-like"/>
    <property type="match status" value="1"/>
</dbReference>
<keyword evidence="3 7" id="KW-0641">Proline biosynthesis</keyword>
<keyword evidence="7" id="KW-0963">Cytoplasm</keyword>
<dbReference type="CDD" id="cd07079">
    <property type="entry name" value="ALDH_F18-19_ProA-GPR"/>
    <property type="match status" value="1"/>
</dbReference>
<dbReference type="PROSITE" id="PS01223">
    <property type="entry name" value="PROA"/>
    <property type="match status" value="1"/>
</dbReference>
<dbReference type="PANTHER" id="PTHR11063">
    <property type="entry name" value="GLUTAMATE SEMIALDEHYDE DEHYDROGENASE"/>
    <property type="match status" value="1"/>
</dbReference>
<comment type="subcellular location">
    <subcellularLocation>
        <location evidence="7">Cytoplasm</location>
    </subcellularLocation>
</comment>
<evidence type="ECO:0000313" key="9">
    <source>
        <dbReference type="EMBL" id="SET45733.1"/>
    </source>
</evidence>
<dbReference type="Proteomes" id="UP000198558">
    <property type="component" value="Unassembled WGS sequence"/>
</dbReference>
<dbReference type="NCBIfam" id="TIGR00407">
    <property type="entry name" value="proA"/>
    <property type="match status" value="1"/>
</dbReference>
<keyword evidence="5 7" id="KW-0560">Oxidoreductase</keyword>
<dbReference type="HAMAP" id="MF_00412">
    <property type="entry name" value="ProA"/>
    <property type="match status" value="1"/>
</dbReference>
<comment type="pathway">
    <text evidence="1 7">Amino-acid biosynthesis; L-proline biosynthesis; L-glutamate 5-semialdehyde from L-glutamate: step 2/2.</text>
</comment>
<dbReference type="AlphaFoldDB" id="A0A1I0EL87"/>
<evidence type="ECO:0000313" key="10">
    <source>
        <dbReference type="Proteomes" id="UP000198558"/>
    </source>
</evidence>
<evidence type="ECO:0000256" key="4">
    <source>
        <dbReference type="ARBA" id="ARBA00022857"/>
    </source>
</evidence>
<dbReference type="InterPro" id="IPR016163">
    <property type="entry name" value="Ald_DH_C"/>
</dbReference>
<dbReference type="GO" id="GO:0004350">
    <property type="term" value="F:glutamate-5-semialdehyde dehydrogenase activity"/>
    <property type="evidence" value="ECO:0007669"/>
    <property type="project" value="UniProtKB-UniRule"/>
</dbReference>
<dbReference type="FunFam" id="3.40.309.10:FF:000006">
    <property type="entry name" value="Gamma-glutamyl phosphate reductase"/>
    <property type="match status" value="1"/>
</dbReference>
<evidence type="ECO:0000256" key="6">
    <source>
        <dbReference type="ARBA" id="ARBA00049024"/>
    </source>
</evidence>
<comment type="function">
    <text evidence="7">Catalyzes the NADPH-dependent reduction of L-glutamate 5-phosphate into L-glutamate 5-semialdehyde and phosphate. The product spontaneously undergoes cyclization to form 1-pyrroline-5-carboxylate.</text>
</comment>
<name>A0A1I0EL87_9FIRM</name>
<dbReference type="InterPro" id="IPR016162">
    <property type="entry name" value="Ald_DH_N"/>
</dbReference>
<dbReference type="GO" id="GO:0050661">
    <property type="term" value="F:NADP binding"/>
    <property type="evidence" value="ECO:0007669"/>
    <property type="project" value="InterPro"/>
</dbReference>
<evidence type="ECO:0000256" key="2">
    <source>
        <dbReference type="ARBA" id="ARBA00022605"/>
    </source>
</evidence>
<reference evidence="10" key="1">
    <citation type="submission" date="2016-10" db="EMBL/GenBank/DDBJ databases">
        <authorList>
            <person name="Varghese N."/>
            <person name="Submissions S."/>
        </authorList>
    </citation>
    <scope>NUCLEOTIDE SEQUENCE [LARGE SCALE GENOMIC DNA]</scope>
    <source>
        <strain evidence="10">DSM 1551</strain>
    </source>
</reference>
<keyword evidence="4 7" id="KW-0521">NADP</keyword>
<comment type="catalytic activity">
    <reaction evidence="6 7">
        <text>L-glutamate 5-semialdehyde + phosphate + NADP(+) = L-glutamyl 5-phosphate + NADPH + H(+)</text>
        <dbReference type="Rhea" id="RHEA:19541"/>
        <dbReference type="ChEBI" id="CHEBI:15378"/>
        <dbReference type="ChEBI" id="CHEBI:43474"/>
        <dbReference type="ChEBI" id="CHEBI:57783"/>
        <dbReference type="ChEBI" id="CHEBI:58066"/>
        <dbReference type="ChEBI" id="CHEBI:58274"/>
        <dbReference type="ChEBI" id="CHEBI:58349"/>
        <dbReference type="EC" id="1.2.1.41"/>
    </reaction>
</comment>
<dbReference type="InterPro" id="IPR000965">
    <property type="entry name" value="GPR_dom"/>
</dbReference>
<dbReference type="NCBIfam" id="NF001221">
    <property type="entry name" value="PRK00197.1"/>
    <property type="match status" value="1"/>
</dbReference>
<organism evidence="9 10">
    <name type="scientific">Thomasclavelia cocleata</name>
    <dbReference type="NCBI Taxonomy" id="69824"/>
    <lineage>
        <taxon>Bacteria</taxon>
        <taxon>Bacillati</taxon>
        <taxon>Bacillota</taxon>
        <taxon>Erysipelotrichia</taxon>
        <taxon>Erysipelotrichales</taxon>
        <taxon>Coprobacillaceae</taxon>
        <taxon>Thomasclavelia</taxon>
    </lineage>
</organism>
<dbReference type="InterPro" id="IPR016161">
    <property type="entry name" value="Ald_DH/histidinol_DH"/>
</dbReference>
<dbReference type="PIRSF" id="PIRSF000151">
    <property type="entry name" value="GPR"/>
    <property type="match status" value="1"/>
</dbReference>
<dbReference type="OrthoDB" id="9809970at2"/>
<proteinExistence type="inferred from homology"/>
<dbReference type="Pfam" id="PF00171">
    <property type="entry name" value="Aldedh"/>
    <property type="match status" value="1"/>
</dbReference>
<dbReference type="UniPathway" id="UPA00098">
    <property type="reaction ID" value="UER00360"/>
</dbReference>
<evidence type="ECO:0000256" key="5">
    <source>
        <dbReference type="ARBA" id="ARBA00023002"/>
    </source>
</evidence>
<evidence type="ECO:0000256" key="1">
    <source>
        <dbReference type="ARBA" id="ARBA00004985"/>
    </source>
</evidence>
<dbReference type="InterPro" id="IPR012134">
    <property type="entry name" value="Glu-5-SA_DH"/>
</dbReference>
<dbReference type="Gene3D" id="3.40.309.10">
    <property type="entry name" value="Aldehyde Dehydrogenase, Chain A, domain 2"/>
    <property type="match status" value="1"/>
</dbReference>